<evidence type="ECO:0000313" key="2">
    <source>
        <dbReference type="EMBL" id="EYF06685.1"/>
    </source>
</evidence>
<accession>A0A017TCZ1</accession>
<evidence type="ECO:0000313" key="3">
    <source>
        <dbReference type="Proteomes" id="UP000019678"/>
    </source>
</evidence>
<protein>
    <submittedName>
        <fullName evidence="2">Uncharacterized protein</fullName>
    </submittedName>
</protein>
<dbReference type="InterPro" id="IPR036278">
    <property type="entry name" value="Sialidase_sf"/>
</dbReference>
<feature type="region of interest" description="Disordered" evidence="1">
    <location>
        <begin position="34"/>
        <end position="56"/>
    </location>
</feature>
<dbReference type="EMBL" id="ASRX01000015">
    <property type="protein sequence ID" value="EYF06685.1"/>
    <property type="molecule type" value="Genomic_DNA"/>
</dbReference>
<evidence type="ECO:0000256" key="1">
    <source>
        <dbReference type="SAM" id="MobiDB-lite"/>
    </source>
</evidence>
<dbReference type="Proteomes" id="UP000019678">
    <property type="component" value="Unassembled WGS sequence"/>
</dbReference>
<reference evidence="2 3" key="1">
    <citation type="submission" date="2013-05" db="EMBL/GenBank/DDBJ databases">
        <title>Genome assembly of Chondromyces apiculatus DSM 436.</title>
        <authorList>
            <person name="Sharma G."/>
            <person name="Khatri I."/>
            <person name="Kaur C."/>
            <person name="Mayilraj S."/>
            <person name="Subramanian S."/>
        </authorList>
    </citation>
    <scope>NUCLEOTIDE SEQUENCE [LARGE SCALE GENOMIC DNA]</scope>
    <source>
        <strain evidence="2 3">DSM 436</strain>
    </source>
</reference>
<dbReference type="SUPFAM" id="SSF50939">
    <property type="entry name" value="Sialidases"/>
    <property type="match status" value="1"/>
</dbReference>
<gene>
    <name evidence="2" type="ORF">CAP_1815</name>
</gene>
<dbReference type="AlphaFoldDB" id="A0A017TCZ1"/>
<dbReference type="OrthoDB" id="5494188at2"/>
<proteinExistence type="predicted"/>
<dbReference type="RefSeq" id="WP_044239708.1">
    <property type="nucleotide sequence ID" value="NZ_ASRX01000015.1"/>
</dbReference>
<name>A0A017TCZ1_9BACT</name>
<sequence length="498" mass="53021">MNRTPRDEARSRRYRRGAWLTALLLATTASACKKEKKDDPLGVPPPRGAASTDELSTSLGQARALNTGLVPTTTRWLRTFVLDDKRAVLIGEVVNETIALTTENAGRTWQALRLERDGWSTWSLGADGSAAVVLGTPVAAKPSNDPRAAAAAAAAATSTSSAAAATEEPVRIAFAAFAAPQLTALAPVIIPKRKPKAQHPVDLFPAVLGPDRAVLVMEEAPRRWMLAYGGLAGAEEAAPLKLPPTEQAVTTPYGRPPMLLSARGRDLLIRPIPAPQEPLATPQKVPGVVATPPLLTQLSTAPACDMGAWSFQLLVQPKPMVLAVSKDKTTLFPLPAKPTRNTFGCVGNQLVIGIEDPSPLDPSDPTADPKKRVSTLALCTLEGQCSVPQKPPFRPWVEPHERTMMAAPTKQGAVAVLTSRSPTRWGLYLSQSVDGGKLYEVPRVIGEGMGDRGRIEIGAVLSFNNRILLLLEADVTGTSRRGWYVTASDDGGLTWGVP</sequence>
<dbReference type="PROSITE" id="PS51257">
    <property type="entry name" value="PROKAR_LIPOPROTEIN"/>
    <property type="match status" value="1"/>
</dbReference>
<comment type="caution">
    <text evidence="2">The sequence shown here is derived from an EMBL/GenBank/DDBJ whole genome shotgun (WGS) entry which is preliminary data.</text>
</comment>
<organism evidence="2 3">
    <name type="scientific">Chondromyces apiculatus DSM 436</name>
    <dbReference type="NCBI Taxonomy" id="1192034"/>
    <lineage>
        <taxon>Bacteria</taxon>
        <taxon>Pseudomonadati</taxon>
        <taxon>Myxococcota</taxon>
        <taxon>Polyangia</taxon>
        <taxon>Polyangiales</taxon>
        <taxon>Polyangiaceae</taxon>
        <taxon>Chondromyces</taxon>
    </lineage>
</organism>
<keyword evidence="3" id="KW-1185">Reference proteome</keyword>